<dbReference type="InterPro" id="IPR045563">
    <property type="entry name" value="ZSWIM1/3_C"/>
</dbReference>
<dbReference type="InterPro" id="IPR048324">
    <property type="entry name" value="ZSWIM1-3_RNaseH-like"/>
</dbReference>
<reference evidence="4" key="1">
    <citation type="submission" date="2023-05" db="EMBL/GenBank/DDBJ databases">
        <authorList>
            <person name="Stuckert A."/>
        </authorList>
    </citation>
    <scope>NUCLEOTIDE SEQUENCE</scope>
</reference>
<dbReference type="InterPro" id="IPR048326">
    <property type="entry name" value="ZSWIM1-3_helical"/>
</dbReference>
<organism evidence="4 5">
    <name type="scientific">Staurois parvus</name>
    <dbReference type="NCBI Taxonomy" id="386267"/>
    <lineage>
        <taxon>Eukaryota</taxon>
        <taxon>Metazoa</taxon>
        <taxon>Chordata</taxon>
        <taxon>Craniata</taxon>
        <taxon>Vertebrata</taxon>
        <taxon>Euteleostomi</taxon>
        <taxon>Amphibia</taxon>
        <taxon>Batrachia</taxon>
        <taxon>Anura</taxon>
        <taxon>Neobatrachia</taxon>
        <taxon>Ranoidea</taxon>
        <taxon>Ranidae</taxon>
        <taxon>Staurois</taxon>
    </lineage>
</organism>
<keyword evidence="1" id="KW-0863">Zinc-finger</keyword>
<dbReference type="InterPro" id="IPR048325">
    <property type="entry name" value="ZSWIM3_N"/>
</dbReference>
<dbReference type="InterPro" id="IPR007527">
    <property type="entry name" value="Znf_SWIM"/>
</dbReference>
<gene>
    <name evidence="4" type="ORF">SPARVUS_LOCUS917406</name>
</gene>
<sequence>MQRGTCFINYEDFRECFDSYKKETKLSFMLQSCVSVQQHNLKHGTDIREDIIYTQVKFRCSKLQGHNGKRKSSDAICPAYFFLQYDSVIDRLVVKEEYSTHVHTKQTSLPASPPTLSQEIVHSECGELESPSKKRCGETISLTLDTEYNENLQLHVPCEDESLPLEGNESSEAGSPNASIDCVQEVLSIEAISRLGDLMKTFQTKDIGSKALLSIGSEQQLEQISFQTSKMCGLFVKFPESLLIHMVVSKGGYTVYAFLVENAERRGKVINFSFIREDNAKEVTKMLETFKNFNPEWQKVKIIYTDIYFRHRDTLREAFPSARTLLSVFHTVRFIEREIKGSSCFKEWLRKWIDDAIHHTNPEKLKFLAEQIQYKLDKKVYENLYTNWFSCELLWYMHMKKGLHSSNLYMDSLGLVNDTISSLLEKDLSMEEKIQQFVESADHFNSKGLENKRDSCLDFSKSNVKVPKKRRTKAKSIDSPQQSTRPALKKNASLSKVMDALGHKPKPLPSKLQKTSDKMLLSLKKNCNDLGFQLCRKEWEVVQKSSQLISVQTTSIHVRFLEESHQVSQDGVSCTCFFNTRYKLPCRHILAMLLTNKKLVDRDMISVRCQKRSLKPMAHDKILETVLCNTKSEDEANKRVDMINSLVMEFGNLLLQGDESEMHVRATTLQKMVDMWHKESNNKKEHLAESNVNNLPYKWVKKEPNEGEANPDCCELYRLNT</sequence>
<dbReference type="PANTHER" id="PTHR31569">
    <property type="entry name" value="SWIM-TYPE DOMAIN-CONTAINING PROTEIN"/>
    <property type="match status" value="1"/>
</dbReference>
<keyword evidence="1" id="KW-0479">Metal-binding</keyword>
<name>A0ABN9AMD9_9NEOB</name>
<evidence type="ECO:0000259" key="3">
    <source>
        <dbReference type="PROSITE" id="PS50966"/>
    </source>
</evidence>
<accession>A0ABN9AMD9</accession>
<dbReference type="Pfam" id="PF21600">
    <property type="entry name" value="ZSWIM1-3_helical"/>
    <property type="match status" value="1"/>
</dbReference>
<protein>
    <recommendedName>
        <fullName evidence="3">SWIM-type domain-containing protein</fullName>
    </recommendedName>
</protein>
<feature type="domain" description="SWIM-type" evidence="3">
    <location>
        <begin position="565"/>
        <end position="597"/>
    </location>
</feature>
<dbReference type="Pfam" id="PF21599">
    <property type="entry name" value="ZSWIM3_N"/>
    <property type="match status" value="1"/>
</dbReference>
<dbReference type="Pfam" id="PF04434">
    <property type="entry name" value="SWIM"/>
    <property type="match status" value="1"/>
</dbReference>
<dbReference type="EMBL" id="CATNWA010000283">
    <property type="protein sequence ID" value="CAI9535776.1"/>
    <property type="molecule type" value="Genomic_DNA"/>
</dbReference>
<comment type="caution">
    <text evidence="4">The sequence shown here is derived from an EMBL/GenBank/DDBJ whole genome shotgun (WGS) entry which is preliminary data.</text>
</comment>
<dbReference type="PROSITE" id="PS50966">
    <property type="entry name" value="ZF_SWIM"/>
    <property type="match status" value="1"/>
</dbReference>
<dbReference type="Pfam" id="PF21056">
    <property type="entry name" value="ZSWIM1-3_RNaseH-like"/>
    <property type="match status" value="1"/>
</dbReference>
<dbReference type="Pfam" id="PF19286">
    <property type="entry name" value="ZSWIM1-3_C"/>
    <property type="match status" value="1"/>
</dbReference>
<keyword evidence="1" id="KW-0862">Zinc</keyword>
<dbReference type="Proteomes" id="UP001162483">
    <property type="component" value="Unassembled WGS sequence"/>
</dbReference>
<dbReference type="PANTHER" id="PTHR31569:SF3">
    <property type="entry name" value="ZINC FINGER SWIM DOMAIN-CONTAINING PROTEIN 3"/>
    <property type="match status" value="1"/>
</dbReference>
<feature type="region of interest" description="Disordered" evidence="2">
    <location>
        <begin position="467"/>
        <end position="489"/>
    </location>
</feature>
<keyword evidence="5" id="KW-1185">Reference proteome</keyword>
<dbReference type="InterPro" id="IPR052579">
    <property type="entry name" value="Zinc_finger_SWIM"/>
</dbReference>
<evidence type="ECO:0000256" key="1">
    <source>
        <dbReference type="PROSITE-ProRule" id="PRU00325"/>
    </source>
</evidence>
<evidence type="ECO:0000313" key="5">
    <source>
        <dbReference type="Proteomes" id="UP001162483"/>
    </source>
</evidence>
<evidence type="ECO:0000313" key="4">
    <source>
        <dbReference type="EMBL" id="CAI9535776.1"/>
    </source>
</evidence>
<proteinExistence type="predicted"/>
<evidence type="ECO:0000256" key="2">
    <source>
        <dbReference type="SAM" id="MobiDB-lite"/>
    </source>
</evidence>